<keyword evidence="1" id="KW-0479">Metal-binding</keyword>
<dbReference type="InterPro" id="IPR013087">
    <property type="entry name" value="Znf_C2H2_type"/>
</dbReference>
<dbReference type="GO" id="GO:0000978">
    <property type="term" value="F:RNA polymerase II cis-regulatory region sequence-specific DNA binding"/>
    <property type="evidence" value="ECO:0007669"/>
    <property type="project" value="TreeGrafter"/>
</dbReference>
<dbReference type="PROSITE" id="PS50157">
    <property type="entry name" value="ZINC_FINGER_C2H2_2"/>
    <property type="match status" value="3"/>
</dbReference>
<dbReference type="Proteomes" id="UP001488838">
    <property type="component" value="Unassembled WGS sequence"/>
</dbReference>
<dbReference type="PROSITE" id="PS00028">
    <property type="entry name" value="ZINC_FINGER_C2H2_1"/>
    <property type="match status" value="3"/>
</dbReference>
<dbReference type="GO" id="GO:0005634">
    <property type="term" value="C:nucleus"/>
    <property type="evidence" value="ECO:0007669"/>
    <property type="project" value="UniProtKB-ARBA"/>
</dbReference>
<dbReference type="Pfam" id="PF00096">
    <property type="entry name" value="zf-C2H2"/>
    <property type="match status" value="2"/>
</dbReference>
<dbReference type="PANTHER" id="PTHR19818">
    <property type="entry name" value="ZINC FINGER PROTEIN ZIC AND GLI"/>
    <property type="match status" value="1"/>
</dbReference>
<dbReference type="InterPro" id="IPR036236">
    <property type="entry name" value="Znf_C2H2_sf"/>
</dbReference>
<dbReference type="Gene3D" id="3.30.160.60">
    <property type="entry name" value="Classic Zinc Finger"/>
    <property type="match status" value="3"/>
</dbReference>
<comment type="caution">
    <text evidence="8">The sequence shown here is derived from an EMBL/GenBank/DDBJ whole genome shotgun (WGS) entry which is preliminary data.</text>
</comment>
<accession>A0AAW0IJ58</accession>
<dbReference type="GO" id="GO:0045944">
    <property type="term" value="P:positive regulation of transcription by RNA polymerase II"/>
    <property type="evidence" value="ECO:0007669"/>
    <property type="project" value="UniProtKB-ARBA"/>
</dbReference>
<feature type="domain" description="C2H2-type" evidence="7">
    <location>
        <begin position="83"/>
        <end position="112"/>
    </location>
</feature>
<dbReference type="EMBL" id="JBBHLL010000122">
    <property type="protein sequence ID" value="KAK7814564.1"/>
    <property type="molecule type" value="Genomic_DNA"/>
</dbReference>
<keyword evidence="2" id="KW-0677">Repeat</keyword>
<dbReference type="FunFam" id="3.30.160.60:FF:000925">
    <property type="entry name" value="Zinc finger protein 668"/>
    <property type="match status" value="1"/>
</dbReference>
<dbReference type="InterPro" id="IPR050329">
    <property type="entry name" value="GLI_C2H2-zinc-finger"/>
</dbReference>
<evidence type="ECO:0000256" key="2">
    <source>
        <dbReference type="ARBA" id="ARBA00022737"/>
    </source>
</evidence>
<dbReference type="SUPFAM" id="SSF57667">
    <property type="entry name" value="beta-beta-alpha zinc fingers"/>
    <property type="match status" value="1"/>
</dbReference>
<sequence length="252" mass="28204">MFINKMKDQLLPEKGCGLAPPHSGLSEMDDPYVLAPDDDDDDYQKDGKTCWSKPYRCNSCENSFRRFSHLQQHIQIHTGGRPYKCACPNCEKAFTQPSSPQSHRRQHNKEKPSRCCNCHRTYPDAASLEGPLSTQTVKHAKVYTCTICSEAYTSETYLMKHTYKHKPPDLQQHGKAEAAAAAVAQAQAQAQDLLWPHILSNVGAHLSLFSSSKLGLIEGYRLVLPDNREGSSKCNQPSILRLPVKEQSLHVA</sequence>
<dbReference type="GO" id="GO:0008270">
    <property type="term" value="F:zinc ion binding"/>
    <property type="evidence" value="ECO:0007669"/>
    <property type="project" value="UniProtKB-KW"/>
</dbReference>
<feature type="domain" description="C2H2-type" evidence="7">
    <location>
        <begin position="143"/>
        <end position="165"/>
    </location>
</feature>
<reference evidence="8 9" key="1">
    <citation type="journal article" date="2023" name="bioRxiv">
        <title>Conserved and derived expression patterns and positive selection on dental genes reveal complex evolutionary context of ever-growing rodent molars.</title>
        <authorList>
            <person name="Calamari Z.T."/>
            <person name="Song A."/>
            <person name="Cohen E."/>
            <person name="Akter M."/>
            <person name="Roy R.D."/>
            <person name="Hallikas O."/>
            <person name="Christensen M.M."/>
            <person name="Li P."/>
            <person name="Marangoni P."/>
            <person name="Jernvall J."/>
            <person name="Klein O.D."/>
        </authorList>
    </citation>
    <scope>NUCLEOTIDE SEQUENCE [LARGE SCALE GENOMIC DNA]</scope>
    <source>
        <strain evidence="8">V071</strain>
    </source>
</reference>
<protein>
    <recommendedName>
        <fullName evidence="7">C2H2-type domain-containing protein</fullName>
    </recommendedName>
</protein>
<evidence type="ECO:0000313" key="9">
    <source>
        <dbReference type="Proteomes" id="UP001488838"/>
    </source>
</evidence>
<evidence type="ECO:0000256" key="3">
    <source>
        <dbReference type="ARBA" id="ARBA00022771"/>
    </source>
</evidence>
<keyword evidence="9" id="KW-1185">Reference proteome</keyword>
<evidence type="ECO:0000259" key="7">
    <source>
        <dbReference type="PROSITE" id="PS50157"/>
    </source>
</evidence>
<gene>
    <name evidence="8" type="ORF">U0070_005867</name>
</gene>
<name>A0AAW0IJ58_MYOGA</name>
<evidence type="ECO:0000256" key="6">
    <source>
        <dbReference type="SAM" id="MobiDB-lite"/>
    </source>
</evidence>
<feature type="domain" description="C2H2-type" evidence="7">
    <location>
        <begin position="55"/>
        <end position="82"/>
    </location>
</feature>
<organism evidence="8 9">
    <name type="scientific">Myodes glareolus</name>
    <name type="common">Bank vole</name>
    <name type="synonym">Clethrionomys glareolus</name>
    <dbReference type="NCBI Taxonomy" id="447135"/>
    <lineage>
        <taxon>Eukaryota</taxon>
        <taxon>Metazoa</taxon>
        <taxon>Chordata</taxon>
        <taxon>Craniata</taxon>
        <taxon>Vertebrata</taxon>
        <taxon>Euteleostomi</taxon>
        <taxon>Mammalia</taxon>
        <taxon>Eutheria</taxon>
        <taxon>Euarchontoglires</taxon>
        <taxon>Glires</taxon>
        <taxon>Rodentia</taxon>
        <taxon>Myomorpha</taxon>
        <taxon>Muroidea</taxon>
        <taxon>Cricetidae</taxon>
        <taxon>Arvicolinae</taxon>
        <taxon>Myodes</taxon>
    </lineage>
</organism>
<evidence type="ECO:0000313" key="8">
    <source>
        <dbReference type="EMBL" id="KAK7814564.1"/>
    </source>
</evidence>
<dbReference type="GO" id="GO:0000981">
    <property type="term" value="F:DNA-binding transcription factor activity, RNA polymerase II-specific"/>
    <property type="evidence" value="ECO:0007669"/>
    <property type="project" value="TreeGrafter"/>
</dbReference>
<keyword evidence="4" id="KW-0862">Zinc</keyword>
<proteinExistence type="predicted"/>
<evidence type="ECO:0000256" key="1">
    <source>
        <dbReference type="ARBA" id="ARBA00022723"/>
    </source>
</evidence>
<dbReference type="AlphaFoldDB" id="A0AAW0IJ58"/>
<evidence type="ECO:0000256" key="5">
    <source>
        <dbReference type="PROSITE-ProRule" id="PRU00042"/>
    </source>
</evidence>
<dbReference type="PANTHER" id="PTHR19818:SF139">
    <property type="entry name" value="PAIR-RULE PROTEIN ODD-PAIRED"/>
    <property type="match status" value="1"/>
</dbReference>
<feature type="region of interest" description="Disordered" evidence="6">
    <location>
        <begin position="94"/>
        <end position="114"/>
    </location>
</feature>
<keyword evidence="3 5" id="KW-0863">Zinc-finger</keyword>
<dbReference type="SMART" id="SM00355">
    <property type="entry name" value="ZnF_C2H2"/>
    <property type="match status" value="3"/>
</dbReference>
<evidence type="ECO:0000256" key="4">
    <source>
        <dbReference type="ARBA" id="ARBA00022833"/>
    </source>
</evidence>